<dbReference type="AlphaFoldDB" id="A0AAN9ZEJ3"/>
<accession>A0AAN9ZEJ3</accession>
<keyword evidence="3" id="KW-1185">Reference proteome</keyword>
<sequence length="197" mass="23052">MSSFKKSCTNIINPHLASPMLSQRRTRSISTSRTPSLPASSLRPSSRAPPEAARPSSARPCCAAAEDAGLDQNARRNLYMKYSYVPSWVVLAKRHENLFCKVIDYFFKHNAWPDFHKLPEAFRNVCAQYSVEAHHMKRMPGFAPVWLFALRKLDHRYFRATVDHFFDHKAFPHWSWLPQEFVRQFEELGVHERHYFT</sequence>
<name>A0AAN9ZEJ3_9ORTH</name>
<organism evidence="2 3">
    <name type="scientific">Gryllus longicercus</name>
    <dbReference type="NCBI Taxonomy" id="2509291"/>
    <lineage>
        <taxon>Eukaryota</taxon>
        <taxon>Metazoa</taxon>
        <taxon>Ecdysozoa</taxon>
        <taxon>Arthropoda</taxon>
        <taxon>Hexapoda</taxon>
        <taxon>Insecta</taxon>
        <taxon>Pterygota</taxon>
        <taxon>Neoptera</taxon>
        <taxon>Polyneoptera</taxon>
        <taxon>Orthoptera</taxon>
        <taxon>Ensifera</taxon>
        <taxon>Gryllidea</taxon>
        <taxon>Grylloidea</taxon>
        <taxon>Gryllidae</taxon>
        <taxon>Gryllinae</taxon>
        <taxon>Gryllus</taxon>
    </lineage>
</organism>
<comment type="caution">
    <text evidence="2">The sequence shown here is derived from an EMBL/GenBank/DDBJ whole genome shotgun (WGS) entry which is preliminary data.</text>
</comment>
<feature type="region of interest" description="Disordered" evidence="1">
    <location>
        <begin position="21"/>
        <end position="57"/>
    </location>
</feature>
<dbReference type="Proteomes" id="UP001378592">
    <property type="component" value="Unassembled WGS sequence"/>
</dbReference>
<feature type="compositionally biased region" description="Low complexity" evidence="1">
    <location>
        <begin position="28"/>
        <end position="57"/>
    </location>
</feature>
<proteinExistence type="predicted"/>
<evidence type="ECO:0000256" key="1">
    <source>
        <dbReference type="SAM" id="MobiDB-lite"/>
    </source>
</evidence>
<evidence type="ECO:0000313" key="3">
    <source>
        <dbReference type="Proteomes" id="UP001378592"/>
    </source>
</evidence>
<protein>
    <submittedName>
        <fullName evidence="2">Uncharacterized protein</fullName>
    </submittedName>
</protein>
<gene>
    <name evidence="2" type="ORF">R5R35_004245</name>
</gene>
<dbReference type="EMBL" id="JAZDUA010000018">
    <property type="protein sequence ID" value="KAK7872926.1"/>
    <property type="molecule type" value="Genomic_DNA"/>
</dbReference>
<reference evidence="2 3" key="1">
    <citation type="submission" date="2024-03" db="EMBL/GenBank/DDBJ databases">
        <title>The genome assembly and annotation of the cricket Gryllus longicercus Weissman &amp; Gray.</title>
        <authorList>
            <person name="Szrajer S."/>
            <person name="Gray D."/>
            <person name="Ylla G."/>
        </authorList>
    </citation>
    <scope>NUCLEOTIDE SEQUENCE [LARGE SCALE GENOMIC DNA]</scope>
    <source>
        <strain evidence="2">DAG 2021-001</strain>
        <tissue evidence="2">Whole body minus gut</tissue>
    </source>
</reference>
<evidence type="ECO:0000313" key="2">
    <source>
        <dbReference type="EMBL" id="KAK7872926.1"/>
    </source>
</evidence>